<gene>
    <name evidence="14" type="ORF">GDO86_010605</name>
</gene>
<evidence type="ECO:0000259" key="13">
    <source>
        <dbReference type="PROSITE" id="PS50011"/>
    </source>
</evidence>
<accession>A0A8T2JR65</accession>
<dbReference type="GO" id="GO:0005829">
    <property type="term" value="C:cytosol"/>
    <property type="evidence" value="ECO:0007669"/>
    <property type="project" value="TreeGrafter"/>
</dbReference>
<dbReference type="PANTHER" id="PTHR24348">
    <property type="entry name" value="SERINE/THREONINE-PROTEIN KINASE UNC-51-RELATED"/>
    <property type="match status" value="1"/>
</dbReference>
<dbReference type="InterPro" id="IPR000719">
    <property type="entry name" value="Prot_kinase_dom"/>
</dbReference>
<dbReference type="EMBL" id="JAACNH010000004">
    <property type="protein sequence ID" value="KAG8445877.1"/>
    <property type="molecule type" value="Genomic_DNA"/>
</dbReference>
<evidence type="ECO:0000313" key="15">
    <source>
        <dbReference type="Proteomes" id="UP000812440"/>
    </source>
</evidence>
<keyword evidence="3 12" id="KW-0723">Serine/threonine-protein kinase</keyword>
<feature type="binding site" evidence="11">
    <location>
        <position position="38"/>
    </location>
    <ligand>
        <name>ATP</name>
        <dbReference type="ChEBI" id="CHEBI:30616"/>
    </ligand>
</feature>
<evidence type="ECO:0000256" key="7">
    <source>
        <dbReference type="ARBA" id="ARBA00022840"/>
    </source>
</evidence>
<dbReference type="SMART" id="SM00220">
    <property type="entry name" value="S_TKc"/>
    <property type="match status" value="1"/>
</dbReference>
<evidence type="ECO:0000256" key="6">
    <source>
        <dbReference type="ARBA" id="ARBA00022777"/>
    </source>
</evidence>
<evidence type="ECO:0000256" key="10">
    <source>
        <dbReference type="ARBA" id="ARBA00048679"/>
    </source>
</evidence>
<evidence type="ECO:0000256" key="4">
    <source>
        <dbReference type="ARBA" id="ARBA00022679"/>
    </source>
</evidence>
<comment type="similarity">
    <text evidence="12">Belongs to the protein kinase superfamily.</text>
</comment>
<dbReference type="FunFam" id="3.30.200.20:FF:000165">
    <property type="entry name" value="Serine/threonine-protein kinase PDIK1L"/>
    <property type="match status" value="1"/>
</dbReference>
<keyword evidence="4" id="KW-0808">Transferase</keyword>
<dbReference type="OrthoDB" id="4062651at2759"/>
<dbReference type="Proteomes" id="UP000812440">
    <property type="component" value="Chromosome 5"/>
</dbReference>
<organism evidence="14 15">
    <name type="scientific">Hymenochirus boettgeri</name>
    <name type="common">Congo dwarf clawed frog</name>
    <dbReference type="NCBI Taxonomy" id="247094"/>
    <lineage>
        <taxon>Eukaryota</taxon>
        <taxon>Metazoa</taxon>
        <taxon>Chordata</taxon>
        <taxon>Craniata</taxon>
        <taxon>Vertebrata</taxon>
        <taxon>Euteleostomi</taxon>
        <taxon>Amphibia</taxon>
        <taxon>Batrachia</taxon>
        <taxon>Anura</taxon>
        <taxon>Pipoidea</taxon>
        <taxon>Pipidae</taxon>
        <taxon>Pipinae</taxon>
        <taxon>Hymenochirus</taxon>
    </lineage>
</organism>
<dbReference type="GO" id="GO:0005776">
    <property type="term" value="C:autophagosome"/>
    <property type="evidence" value="ECO:0007669"/>
    <property type="project" value="TreeGrafter"/>
</dbReference>
<evidence type="ECO:0000256" key="12">
    <source>
        <dbReference type="RuleBase" id="RU000304"/>
    </source>
</evidence>
<dbReference type="GO" id="GO:0034045">
    <property type="term" value="C:phagophore assembly site membrane"/>
    <property type="evidence" value="ECO:0007669"/>
    <property type="project" value="TreeGrafter"/>
</dbReference>
<dbReference type="GO" id="GO:0034727">
    <property type="term" value="P:piecemeal microautophagy of the nucleus"/>
    <property type="evidence" value="ECO:0007669"/>
    <property type="project" value="TreeGrafter"/>
</dbReference>
<dbReference type="GO" id="GO:0005524">
    <property type="term" value="F:ATP binding"/>
    <property type="evidence" value="ECO:0007669"/>
    <property type="project" value="UniProtKB-UniRule"/>
</dbReference>
<evidence type="ECO:0000256" key="2">
    <source>
        <dbReference type="ARBA" id="ARBA00012513"/>
    </source>
</evidence>
<dbReference type="InterPro" id="IPR008271">
    <property type="entry name" value="Ser/Thr_kinase_AS"/>
</dbReference>
<dbReference type="InterPro" id="IPR011009">
    <property type="entry name" value="Kinase-like_dom_sf"/>
</dbReference>
<dbReference type="GO" id="GO:0042594">
    <property type="term" value="P:response to starvation"/>
    <property type="evidence" value="ECO:0007669"/>
    <property type="project" value="TreeGrafter"/>
</dbReference>
<name>A0A8T2JR65_9PIPI</name>
<dbReference type="PROSITE" id="PS00107">
    <property type="entry name" value="PROTEIN_KINASE_ATP"/>
    <property type="match status" value="1"/>
</dbReference>
<evidence type="ECO:0000256" key="11">
    <source>
        <dbReference type="PROSITE-ProRule" id="PRU10141"/>
    </source>
</evidence>
<dbReference type="Gene3D" id="1.10.510.10">
    <property type="entry name" value="Transferase(Phosphotransferase) domain 1"/>
    <property type="match status" value="1"/>
</dbReference>
<keyword evidence="7 11" id="KW-0067">ATP-binding</keyword>
<keyword evidence="6" id="KW-0418">Kinase</keyword>
<reference evidence="14" key="1">
    <citation type="thesis" date="2020" institute="ProQuest LLC" country="789 East Eisenhower Parkway, Ann Arbor, MI, USA">
        <title>Comparative Genomics and Chromosome Evolution.</title>
        <authorList>
            <person name="Mudd A.B."/>
        </authorList>
    </citation>
    <scope>NUCLEOTIDE SEQUENCE</scope>
    <source>
        <strain evidence="14">Female2</strain>
        <tissue evidence="14">Blood</tissue>
    </source>
</reference>
<keyword evidence="8" id="KW-0539">Nucleus</keyword>
<dbReference type="GO" id="GO:0005654">
    <property type="term" value="C:nucleoplasm"/>
    <property type="evidence" value="ECO:0007669"/>
    <property type="project" value="UniProtKB-ARBA"/>
</dbReference>
<evidence type="ECO:0000256" key="5">
    <source>
        <dbReference type="ARBA" id="ARBA00022741"/>
    </source>
</evidence>
<dbReference type="GO" id="GO:0000422">
    <property type="term" value="P:autophagy of mitochondrion"/>
    <property type="evidence" value="ECO:0007669"/>
    <property type="project" value="TreeGrafter"/>
</dbReference>
<evidence type="ECO:0000256" key="9">
    <source>
        <dbReference type="ARBA" id="ARBA00047899"/>
    </source>
</evidence>
<dbReference type="GO" id="GO:0061709">
    <property type="term" value="P:reticulophagy"/>
    <property type="evidence" value="ECO:0007669"/>
    <property type="project" value="TreeGrafter"/>
</dbReference>
<keyword evidence="15" id="KW-1185">Reference proteome</keyword>
<comment type="catalytic activity">
    <reaction evidence="10">
        <text>L-seryl-[protein] + ATP = O-phospho-L-seryl-[protein] + ADP + H(+)</text>
        <dbReference type="Rhea" id="RHEA:17989"/>
        <dbReference type="Rhea" id="RHEA-COMP:9863"/>
        <dbReference type="Rhea" id="RHEA-COMP:11604"/>
        <dbReference type="ChEBI" id="CHEBI:15378"/>
        <dbReference type="ChEBI" id="CHEBI:29999"/>
        <dbReference type="ChEBI" id="CHEBI:30616"/>
        <dbReference type="ChEBI" id="CHEBI:83421"/>
        <dbReference type="ChEBI" id="CHEBI:456216"/>
        <dbReference type="EC" id="2.7.11.1"/>
    </reaction>
</comment>
<dbReference type="PROSITE" id="PS00108">
    <property type="entry name" value="PROTEIN_KINASE_ST"/>
    <property type="match status" value="1"/>
</dbReference>
<protein>
    <recommendedName>
        <fullName evidence="2">non-specific serine/threonine protein kinase</fullName>
        <ecNumber evidence="2">2.7.11.1</ecNumber>
    </recommendedName>
</protein>
<comment type="subcellular location">
    <subcellularLocation>
        <location evidence="1">Nucleus</location>
    </subcellularLocation>
</comment>
<dbReference type="AlphaFoldDB" id="A0A8T2JR65"/>
<evidence type="ECO:0000313" key="14">
    <source>
        <dbReference type="EMBL" id="KAG8445877.1"/>
    </source>
</evidence>
<sequence>MSGEETSKYRLLKEVGHGSYGVVYEAVVCDTGQRVAVKRMRCSEPETAEVALQEFWSLRSVRSQHRNVIRLEETLLQSGSAIQPLTHHPRRPRSLLSLVESCLKGRRSAGAEGGGSSCFLWFVTEFCDAGNLNDFLLSRPPDPQLHRTCMEQLAGAAAFLHRHRIVHRDLKPENVMVSNGPSGPELKVADFGLSKVCQGNVNVNQYRLSSACGSDFYMAPEVFEGRYTAKADIFSLGILFWAMIELVTFRDADSQKELLGVYICQGKNLISVGEALLENPNLELQIPLKNKKSIPNEVCRLILDMLALNSKERIDAFQLEIRIEQLSYGDKLVID</sequence>
<dbReference type="PROSITE" id="PS50011">
    <property type="entry name" value="PROTEIN_KINASE_DOM"/>
    <property type="match status" value="1"/>
</dbReference>
<evidence type="ECO:0000256" key="3">
    <source>
        <dbReference type="ARBA" id="ARBA00022527"/>
    </source>
</evidence>
<keyword evidence="5 11" id="KW-0547">Nucleotide-binding</keyword>
<evidence type="ECO:0000256" key="8">
    <source>
        <dbReference type="ARBA" id="ARBA00023242"/>
    </source>
</evidence>
<proteinExistence type="inferred from homology"/>
<dbReference type="Pfam" id="PF00069">
    <property type="entry name" value="Pkinase"/>
    <property type="match status" value="1"/>
</dbReference>
<dbReference type="GO" id="GO:0048675">
    <property type="term" value="P:axon extension"/>
    <property type="evidence" value="ECO:0007669"/>
    <property type="project" value="TreeGrafter"/>
</dbReference>
<dbReference type="GO" id="GO:0004674">
    <property type="term" value="F:protein serine/threonine kinase activity"/>
    <property type="evidence" value="ECO:0007669"/>
    <property type="project" value="UniProtKB-KW"/>
</dbReference>
<dbReference type="PANTHER" id="PTHR24348:SF73">
    <property type="entry name" value="SI:CH211-63O20.7"/>
    <property type="match status" value="1"/>
</dbReference>
<comment type="caution">
    <text evidence="14">The sequence shown here is derived from an EMBL/GenBank/DDBJ whole genome shotgun (WGS) entry which is preliminary data.</text>
</comment>
<comment type="catalytic activity">
    <reaction evidence="9">
        <text>L-threonyl-[protein] + ATP = O-phospho-L-threonyl-[protein] + ADP + H(+)</text>
        <dbReference type="Rhea" id="RHEA:46608"/>
        <dbReference type="Rhea" id="RHEA-COMP:11060"/>
        <dbReference type="Rhea" id="RHEA-COMP:11605"/>
        <dbReference type="ChEBI" id="CHEBI:15378"/>
        <dbReference type="ChEBI" id="CHEBI:30013"/>
        <dbReference type="ChEBI" id="CHEBI:30616"/>
        <dbReference type="ChEBI" id="CHEBI:61977"/>
        <dbReference type="ChEBI" id="CHEBI:456216"/>
        <dbReference type="EC" id="2.7.11.1"/>
    </reaction>
</comment>
<evidence type="ECO:0000256" key="1">
    <source>
        <dbReference type="ARBA" id="ARBA00004123"/>
    </source>
</evidence>
<feature type="domain" description="Protein kinase" evidence="13">
    <location>
        <begin position="9"/>
        <end position="333"/>
    </location>
</feature>
<dbReference type="EC" id="2.7.11.1" evidence="2"/>
<dbReference type="InterPro" id="IPR045269">
    <property type="entry name" value="Atg1-like"/>
</dbReference>
<dbReference type="GO" id="GO:0000045">
    <property type="term" value="P:autophagosome assembly"/>
    <property type="evidence" value="ECO:0007669"/>
    <property type="project" value="TreeGrafter"/>
</dbReference>
<dbReference type="InterPro" id="IPR017441">
    <property type="entry name" value="Protein_kinase_ATP_BS"/>
</dbReference>
<dbReference type="GO" id="GO:0010508">
    <property type="term" value="P:positive regulation of autophagy"/>
    <property type="evidence" value="ECO:0007669"/>
    <property type="project" value="TreeGrafter"/>
</dbReference>
<dbReference type="SUPFAM" id="SSF56112">
    <property type="entry name" value="Protein kinase-like (PK-like)"/>
    <property type="match status" value="1"/>
</dbReference>
<dbReference type="Gene3D" id="3.30.200.20">
    <property type="entry name" value="Phosphorylase Kinase, domain 1"/>
    <property type="match status" value="1"/>
</dbReference>